<sequence length="203" mass="23278">MQGDTFRELGGELLGLPSGTLILGGDTILWPCRLVGRVQNNVTNRFRQQELRDLAEGRARVKALEGQRRLYDVGDKASKLIAWLERRDKGRNWVVSVRNAEGQECKTSGDITEAFVDYYERLYESRVGYSREERAELLEDMSLRTLTMEDQTELEEELSEEVTYLDRANWRPTNQKGVDKGNPEQSEKRIIRGETVAFGEKGC</sequence>
<evidence type="ECO:0000313" key="1">
    <source>
        <dbReference type="EMBL" id="KAJ1097690.1"/>
    </source>
</evidence>
<comment type="caution">
    <text evidence="1">The sequence shown here is derived from an EMBL/GenBank/DDBJ whole genome shotgun (WGS) entry which is preliminary data.</text>
</comment>
<proteinExistence type="predicted"/>
<protein>
    <submittedName>
        <fullName evidence="1">Uncharacterized protein</fullName>
    </submittedName>
</protein>
<dbReference type="Proteomes" id="UP001066276">
    <property type="component" value="Chromosome 10"/>
</dbReference>
<dbReference type="EMBL" id="JANPWB010000014">
    <property type="protein sequence ID" value="KAJ1097690.1"/>
    <property type="molecule type" value="Genomic_DNA"/>
</dbReference>
<name>A0AAV7M4F9_PLEWA</name>
<dbReference type="AlphaFoldDB" id="A0AAV7M4F9"/>
<keyword evidence="2" id="KW-1185">Reference proteome</keyword>
<reference evidence="1" key="1">
    <citation type="journal article" date="2022" name="bioRxiv">
        <title>Sequencing and chromosome-scale assembly of the giantPleurodeles waltlgenome.</title>
        <authorList>
            <person name="Brown T."/>
            <person name="Elewa A."/>
            <person name="Iarovenko S."/>
            <person name="Subramanian E."/>
            <person name="Araus A.J."/>
            <person name="Petzold A."/>
            <person name="Susuki M."/>
            <person name="Suzuki K.-i.T."/>
            <person name="Hayashi T."/>
            <person name="Toyoda A."/>
            <person name="Oliveira C."/>
            <person name="Osipova E."/>
            <person name="Leigh N.D."/>
            <person name="Simon A."/>
            <person name="Yun M.H."/>
        </authorList>
    </citation>
    <scope>NUCLEOTIDE SEQUENCE</scope>
    <source>
        <strain evidence="1">20211129_DDA</strain>
        <tissue evidence="1">Liver</tissue>
    </source>
</reference>
<gene>
    <name evidence="1" type="ORF">NDU88_002807</name>
</gene>
<organism evidence="1 2">
    <name type="scientific">Pleurodeles waltl</name>
    <name type="common">Iberian ribbed newt</name>
    <dbReference type="NCBI Taxonomy" id="8319"/>
    <lineage>
        <taxon>Eukaryota</taxon>
        <taxon>Metazoa</taxon>
        <taxon>Chordata</taxon>
        <taxon>Craniata</taxon>
        <taxon>Vertebrata</taxon>
        <taxon>Euteleostomi</taxon>
        <taxon>Amphibia</taxon>
        <taxon>Batrachia</taxon>
        <taxon>Caudata</taxon>
        <taxon>Salamandroidea</taxon>
        <taxon>Salamandridae</taxon>
        <taxon>Pleurodelinae</taxon>
        <taxon>Pleurodeles</taxon>
    </lineage>
</organism>
<evidence type="ECO:0000313" key="2">
    <source>
        <dbReference type="Proteomes" id="UP001066276"/>
    </source>
</evidence>
<accession>A0AAV7M4F9</accession>